<reference evidence="6 7" key="1">
    <citation type="submission" date="2020-04" db="EMBL/GenBank/DDBJ databases">
        <title>Arthrobacter sp. nov.</title>
        <authorList>
            <person name="Liu S."/>
        </authorList>
    </citation>
    <scope>NUCLEOTIDE SEQUENCE [LARGE SCALE GENOMIC DNA]</scope>
    <source>
        <strain evidence="6 7">E918</strain>
    </source>
</reference>
<dbReference type="SMART" id="SM01130">
    <property type="entry name" value="DHDPS"/>
    <property type="match status" value="1"/>
</dbReference>
<gene>
    <name evidence="6" type="ORF">HGG74_12995</name>
</gene>
<dbReference type="RefSeq" id="WP_168486961.1">
    <property type="nucleotide sequence ID" value="NZ_JAAZSQ010000012.1"/>
</dbReference>
<evidence type="ECO:0000256" key="4">
    <source>
        <dbReference type="PIRSR" id="PIRSR001365-1"/>
    </source>
</evidence>
<keyword evidence="2 3" id="KW-0456">Lyase</keyword>
<dbReference type="CDD" id="cd00408">
    <property type="entry name" value="DHDPS-like"/>
    <property type="match status" value="1"/>
</dbReference>
<feature type="active site" description="Proton donor/acceptor" evidence="4">
    <location>
        <position position="131"/>
    </location>
</feature>
<comment type="caution">
    <text evidence="6">The sequence shown here is derived from an EMBL/GenBank/DDBJ whole genome shotgun (WGS) entry which is preliminary data.</text>
</comment>
<dbReference type="InterPro" id="IPR013785">
    <property type="entry name" value="Aldolase_TIM"/>
</dbReference>
<evidence type="ECO:0000313" key="7">
    <source>
        <dbReference type="Proteomes" id="UP000544090"/>
    </source>
</evidence>
<evidence type="ECO:0000256" key="1">
    <source>
        <dbReference type="ARBA" id="ARBA00007592"/>
    </source>
</evidence>
<evidence type="ECO:0000256" key="2">
    <source>
        <dbReference type="ARBA" id="ARBA00023239"/>
    </source>
</evidence>
<evidence type="ECO:0000313" key="6">
    <source>
        <dbReference type="EMBL" id="NKX55438.1"/>
    </source>
</evidence>
<proteinExistence type="inferred from homology"/>
<dbReference type="Pfam" id="PF00701">
    <property type="entry name" value="DHDPS"/>
    <property type="match status" value="1"/>
</dbReference>
<accession>A0A7X6HE42</accession>
<dbReference type="AlphaFoldDB" id="A0A7X6HE42"/>
<dbReference type="Gene3D" id="3.20.20.70">
    <property type="entry name" value="Aldolase class I"/>
    <property type="match status" value="1"/>
</dbReference>
<feature type="binding site" evidence="5">
    <location>
        <position position="44"/>
    </location>
    <ligand>
        <name>pyruvate</name>
        <dbReference type="ChEBI" id="CHEBI:15361"/>
    </ligand>
</feature>
<dbReference type="GO" id="GO:0005829">
    <property type="term" value="C:cytosol"/>
    <property type="evidence" value="ECO:0007669"/>
    <property type="project" value="TreeGrafter"/>
</dbReference>
<evidence type="ECO:0000256" key="3">
    <source>
        <dbReference type="PIRNR" id="PIRNR001365"/>
    </source>
</evidence>
<sequence>MFDGLCAFPLTPVSEDGLDEAAFVHLVSRIAAAGVASIGVLGSTGIYPYLSRGERRTVLEAAVGAAGGTPVIAGIGALRTRDVLAHVEDAQAAGAAALLLAPVSYQRLTEEEVYGLYRDVSEASSVPVVVYDNPTTTAFTFTDELHGRIAALPRIAAIKIPPPPAGTAAGRVAKLRKVLPDRVSVGISGDWAAAEALLGGCDGWYSVIAGVLPGPAQAIADAALGGRADAAGKASAALEPLWALFRAHGSLRVAAAIAADLGLVTDPCLPLPLRGLDEPVRAEVRDALRLAGVTG</sequence>
<name>A0A7X6HE42_9MICC</name>
<dbReference type="PANTHER" id="PTHR12128">
    <property type="entry name" value="DIHYDRODIPICOLINATE SYNTHASE"/>
    <property type="match status" value="1"/>
</dbReference>
<dbReference type="PIRSF" id="PIRSF001365">
    <property type="entry name" value="DHDPS"/>
    <property type="match status" value="1"/>
</dbReference>
<dbReference type="InterPro" id="IPR002220">
    <property type="entry name" value="DapA-like"/>
</dbReference>
<feature type="active site" description="Schiff-base intermediate with substrate" evidence="4">
    <location>
        <position position="159"/>
    </location>
</feature>
<dbReference type="EMBL" id="JAAZSQ010000012">
    <property type="protein sequence ID" value="NKX55438.1"/>
    <property type="molecule type" value="Genomic_DNA"/>
</dbReference>
<dbReference type="SUPFAM" id="SSF51569">
    <property type="entry name" value="Aldolase"/>
    <property type="match status" value="1"/>
</dbReference>
<dbReference type="PANTHER" id="PTHR12128:SF66">
    <property type="entry name" value="4-HYDROXY-2-OXOGLUTARATE ALDOLASE, MITOCHONDRIAL"/>
    <property type="match status" value="1"/>
</dbReference>
<dbReference type="PRINTS" id="PR00146">
    <property type="entry name" value="DHPICSNTHASE"/>
</dbReference>
<comment type="similarity">
    <text evidence="1 3">Belongs to the DapA family.</text>
</comment>
<organism evidence="6 7">
    <name type="scientific">Arthrobacter mobilis</name>
    <dbReference type="NCBI Taxonomy" id="2724944"/>
    <lineage>
        <taxon>Bacteria</taxon>
        <taxon>Bacillati</taxon>
        <taxon>Actinomycetota</taxon>
        <taxon>Actinomycetes</taxon>
        <taxon>Micrococcales</taxon>
        <taxon>Micrococcaceae</taxon>
        <taxon>Arthrobacter</taxon>
    </lineage>
</organism>
<protein>
    <submittedName>
        <fullName evidence="6">Dihydrodipicolinate synthase family protein</fullName>
    </submittedName>
</protein>
<dbReference type="GO" id="GO:0008840">
    <property type="term" value="F:4-hydroxy-tetrahydrodipicolinate synthase activity"/>
    <property type="evidence" value="ECO:0007669"/>
    <property type="project" value="TreeGrafter"/>
</dbReference>
<dbReference type="Proteomes" id="UP000544090">
    <property type="component" value="Unassembled WGS sequence"/>
</dbReference>
<keyword evidence="7" id="KW-1185">Reference proteome</keyword>
<evidence type="ECO:0000256" key="5">
    <source>
        <dbReference type="PIRSR" id="PIRSR001365-2"/>
    </source>
</evidence>